<protein>
    <submittedName>
        <fullName evidence="1">Uncharacterized protein</fullName>
    </submittedName>
</protein>
<evidence type="ECO:0000313" key="2">
    <source>
        <dbReference type="Proteomes" id="UP001497382"/>
    </source>
</evidence>
<name>A0AAV1ZN55_9ARAC</name>
<proteinExistence type="predicted"/>
<keyword evidence="2" id="KW-1185">Reference proteome</keyword>
<dbReference type="EMBL" id="CAXIEN010000066">
    <property type="protein sequence ID" value="CAL1273242.1"/>
    <property type="molecule type" value="Genomic_DNA"/>
</dbReference>
<comment type="caution">
    <text evidence="1">The sequence shown here is derived from an EMBL/GenBank/DDBJ whole genome shotgun (WGS) entry which is preliminary data.</text>
</comment>
<dbReference type="AlphaFoldDB" id="A0AAV1ZN55"/>
<dbReference type="Proteomes" id="UP001497382">
    <property type="component" value="Unassembled WGS sequence"/>
</dbReference>
<gene>
    <name evidence="1" type="ORF">LARSCL_LOCUS6785</name>
</gene>
<reference evidence="1 2" key="1">
    <citation type="submission" date="2024-04" db="EMBL/GenBank/DDBJ databases">
        <authorList>
            <person name="Rising A."/>
            <person name="Reimegard J."/>
            <person name="Sonavane S."/>
            <person name="Akerstrom W."/>
            <person name="Nylinder S."/>
            <person name="Hedman E."/>
            <person name="Kallberg Y."/>
        </authorList>
    </citation>
    <scope>NUCLEOTIDE SEQUENCE [LARGE SCALE GENOMIC DNA]</scope>
</reference>
<accession>A0AAV1ZN55</accession>
<evidence type="ECO:0000313" key="1">
    <source>
        <dbReference type="EMBL" id="CAL1273242.1"/>
    </source>
</evidence>
<sequence>MSIIVSILVRSHIRVTFAVKDLGI</sequence>
<organism evidence="1 2">
    <name type="scientific">Larinioides sclopetarius</name>
    <dbReference type="NCBI Taxonomy" id="280406"/>
    <lineage>
        <taxon>Eukaryota</taxon>
        <taxon>Metazoa</taxon>
        <taxon>Ecdysozoa</taxon>
        <taxon>Arthropoda</taxon>
        <taxon>Chelicerata</taxon>
        <taxon>Arachnida</taxon>
        <taxon>Araneae</taxon>
        <taxon>Araneomorphae</taxon>
        <taxon>Entelegynae</taxon>
        <taxon>Araneoidea</taxon>
        <taxon>Araneidae</taxon>
        <taxon>Larinioides</taxon>
    </lineage>
</organism>